<reference evidence="2" key="2">
    <citation type="submission" date="2021-04" db="EMBL/GenBank/DDBJ databases">
        <authorList>
            <person name="Gilroy R."/>
        </authorList>
    </citation>
    <scope>NUCLEOTIDE SEQUENCE</scope>
    <source>
        <strain evidence="2">ChiSxjej3B15-1167</strain>
    </source>
</reference>
<evidence type="ECO:0008006" key="4">
    <source>
        <dbReference type="Google" id="ProtNLM"/>
    </source>
</evidence>
<dbReference type="AlphaFoldDB" id="A0A9D1X3P2"/>
<comment type="caution">
    <text evidence="2">The sequence shown here is derived from an EMBL/GenBank/DDBJ whole genome shotgun (WGS) entry which is preliminary data.</text>
</comment>
<dbReference type="EMBL" id="DXEQ01000077">
    <property type="protein sequence ID" value="HIX71896.1"/>
    <property type="molecule type" value="Genomic_DNA"/>
</dbReference>
<accession>A0A9D1X3P2</accession>
<sequence length="308" mass="34579">MYIDFHTHGKLAKKLPFSEEYTHWLFSEAQGAGLDALCLTEHFNTWGFDKLYRFIADHSEREGDTLVFDGLRIFPGMETDIAEGGHILSVGPMEAILELNHRLEPHKEKGKFLPFEQLKDLFDEYPVIVGGGHPYREGGHIPELPEKQLKRFDFFDLNGKDVAEHRAITEKLTFGLGRRFRKPVVGGSDTHQAVQYGCIRTRFEKTCTTVQELYQEMLLGNYNIVISDQAAFQVKTANLLKRALKEIHALGGDYVAVLTGKEAAAQNEAGQTDREEPLADFDGHAAGQTGEETVSAVLAQERTRKNAS</sequence>
<feature type="region of interest" description="Disordered" evidence="1">
    <location>
        <begin position="266"/>
        <end position="290"/>
    </location>
</feature>
<evidence type="ECO:0000313" key="2">
    <source>
        <dbReference type="EMBL" id="HIX71896.1"/>
    </source>
</evidence>
<protein>
    <recommendedName>
        <fullName evidence="4">PHP domain-containing protein</fullName>
    </recommendedName>
</protein>
<dbReference type="Gene3D" id="3.20.20.140">
    <property type="entry name" value="Metal-dependent hydrolases"/>
    <property type="match status" value="1"/>
</dbReference>
<evidence type="ECO:0000313" key="3">
    <source>
        <dbReference type="Proteomes" id="UP000886805"/>
    </source>
</evidence>
<evidence type="ECO:0000256" key="1">
    <source>
        <dbReference type="SAM" id="MobiDB-lite"/>
    </source>
</evidence>
<reference evidence="2" key="1">
    <citation type="journal article" date="2021" name="PeerJ">
        <title>Extensive microbial diversity within the chicken gut microbiome revealed by metagenomics and culture.</title>
        <authorList>
            <person name="Gilroy R."/>
            <person name="Ravi A."/>
            <person name="Getino M."/>
            <person name="Pursley I."/>
            <person name="Horton D.L."/>
            <person name="Alikhan N.F."/>
            <person name="Baker D."/>
            <person name="Gharbi K."/>
            <person name="Hall N."/>
            <person name="Watson M."/>
            <person name="Adriaenssens E.M."/>
            <person name="Foster-Nyarko E."/>
            <person name="Jarju S."/>
            <person name="Secka A."/>
            <person name="Antonio M."/>
            <person name="Oren A."/>
            <person name="Chaudhuri R.R."/>
            <person name="La Ragione R."/>
            <person name="Hildebrand F."/>
            <person name="Pallen M.J."/>
        </authorList>
    </citation>
    <scope>NUCLEOTIDE SEQUENCE</scope>
    <source>
        <strain evidence="2">ChiSxjej3B15-1167</strain>
    </source>
</reference>
<dbReference type="Proteomes" id="UP000886805">
    <property type="component" value="Unassembled WGS sequence"/>
</dbReference>
<gene>
    <name evidence="2" type="ORF">H9849_02625</name>
</gene>
<feature type="compositionally biased region" description="Basic and acidic residues" evidence="1">
    <location>
        <begin position="271"/>
        <end position="283"/>
    </location>
</feature>
<proteinExistence type="predicted"/>
<organism evidence="2 3">
    <name type="scientific">Candidatus Anaerobutyricum stercoripullorum</name>
    <dbReference type="NCBI Taxonomy" id="2838456"/>
    <lineage>
        <taxon>Bacteria</taxon>
        <taxon>Bacillati</taxon>
        <taxon>Bacillota</taxon>
        <taxon>Clostridia</taxon>
        <taxon>Lachnospirales</taxon>
        <taxon>Lachnospiraceae</taxon>
        <taxon>Anaerobutyricum</taxon>
    </lineage>
</organism>
<name>A0A9D1X3P2_9FIRM</name>
<dbReference type="InterPro" id="IPR016195">
    <property type="entry name" value="Pol/histidinol_Pase-like"/>
</dbReference>
<dbReference type="SUPFAM" id="SSF89550">
    <property type="entry name" value="PHP domain-like"/>
    <property type="match status" value="1"/>
</dbReference>